<dbReference type="Gene3D" id="2.60.40.1140">
    <property type="entry name" value="Collagen-binding surface protein Cna, B-type domain"/>
    <property type="match status" value="1"/>
</dbReference>
<feature type="domain" description="DUF5979" evidence="9">
    <location>
        <begin position="1808"/>
        <end position="1903"/>
    </location>
</feature>
<feature type="domain" description="Gram-positive cocci surface proteins LPxTG" evidence="8">
    <location>
        <begin position="2359"/>
        <end position="2394"/>
    </location>
</feature>
<dbReference type="PROSITE" id="PS51257">
    <property type="entry name" value="PROKAR_LIPOPROTEIN"/>
    <property type="match status" value="1"/>
</dbReference>
<evidence type="ECO:0000259" key="9">
    <source>
        <dbReference type="Pfam" id="PF19407"/>
    </source>
</evidence>
<evidence type="ECO:0000256" key="5">
    <source>
        <dbReference type="SAM" id="MobiDB-lite"/>
    </source>
</evidence>
<keyword evidence="6" id="KW-0812">Transmembrane</keyword>
<keyword evidence="4" id="KW-0572">Peptidoglycan-anchor</keyword>
<gene>
    <name evidence="10" type="ORF">FB473_001064</name>
</gene>
<dbReference type="InterPro" id="IPR019931">
    <property type="entry name" value="LPXTG_anchor"/>
</dbReference>
<keyword evidence="11" id="KW-1185">Reference proteome</keyword>
<evidence type="ECO:0000313" key="11">
    <source>
        <dbReference type="Proteomes" id="UP000749311"/>
    </source>
</evidence>
<evidence type="ECO:0000259" key="8">
    <source>
        <dbReference type="Pfam" id="PF00746"/>
    </source>
</evidence>
<dbReference type="EMBL" id="JAAMOZ010000001">
    <property type="protein sequence ID" value="NIH56419.1"/>
    <property type="molecule type" value="Genomic_DNA"/>
</dbReference>
<keyword evidence="3 7" id="KW-0732">Signal</keyword>
<feature type="transmembrane region" description="Helical" evidence="6">
    <location>
        <begin position="2368"/>
        <end position="2387"/>
    </location>
</feature>
<dbReference type="Gene3D" id="2.60.40.740">
    <property type="match status" value="1"/>
</dbReference>
<dbReference type="RefSeq" id="WP_167165423.1">
    <property type="nucleotide sequence ID" value="NZ_BAAAOO010000003.1"/>
</dbReference>
<protein>
    <submittedName>
        <fullName evidence="10">LPXTG-motif cell wall-anchored protein</fullName>
    </submittedName>
</protein>
<dbReference type="Proteomes" id="UP000749311">
    <property type="component" value="Unassembled WGS sequence"/>
</dbReference>
<feature type="chain" id="PRO_5047307970" evidence="7">
    <location>
        <begin position="31"/>
        <end position="2401"/>
    </location>
</feature>
<keyword evidence="1" id="KW-0134">Cell wall</keyword>
<reference evidence="10 11" key="1">
    <citation type="submission" date="2020-02" db="EMBL/GenBank/DDBJ databases">
        <title>Sequencing the genomes of 1000 actinobacteria strains.</title>
        <authorList>
            <person name="Klenk H.-P."/>
        </authorList>
    </citation>
    <scope>NUCLEOTIDE SEQUENCE [LARGE SCALE GENOMIC DNA]</scope>
    <source>
        <strain evidence="10 11">DSM 19609</strain>
    </source>
</reference>
<feature type="domain" description="DUF5979" evidence="9">
    <location>
        <begin position="2036"/>
        <end position="2133"/>
    </location>
</feature>
<evidence type="ECO:0000256" key="6">
    <source>
        <dbReference type="SAM" id="Phobius"/>
    </source>
</evidence>
<dbReference type="InterPro" id="IPR047589">
    <property type="entry name" value="DUF11_rpt"/>
</dbReference>
<feature type="region of interest" description="Disordered" evidence="5">
    <location>
        <begin position="701"/>
        <end position="728"/>
    </location>
</feature>
<evidence type="ECO:0000313" key="10">
    <source>
        <dbReference type="EMBL" id="NIH56419.1"/>
    </source>
</evidence>
<dbReference type="Pfam" id="PF19407">
    <property type="entry name" value="DUF5979"/>
    <property type="match status" value="5"/>
</dbReference>
<dbReference type="Pfam" id="PF00746">
    <property type="entry name" value="Gram_pos_anchor"/>
    <property type="match status" value="1"/>
</dbReference>
<name>A0ABX0SDE8_9ACTN</name>
<feature type="domain" description="DUF5979" evidence="9">
    <location>
        <begin position="2242"/>
        <end position="2347"/>
    </location>
</feature>
<evidence type="ECO:0000256" key="4">
    <source>
        <dbReference type="ARBA" id="ARBA00023088"/>
    </source>
</evidence>
<sequence length="2401" mass="245394">MGRSRKLLAVLCGFAVACGMLTLPTAPVSAAVGDRTSIVKSATATTVAPGDEFDYQIQIQCTDFDDPCEDVVVTDPVPAEYLINGDVTVVGNVAAEASVDGQNVTVHFSAPVSAGSTHTITIPVRVDPDLPRSASGLPVTNTATIVATNADPVSDSAVVTPEVPLTLGAELTKIITPESGTANPGTSTLLTFAATNSSNDAVDNLTIQDPYDLSNLSSTTNPFHYLSPTGTATVSQLPEGADQVVLSYYVDGSWVNGPASAGGTVSGPAVADLSTVRAVRLVFSGAIEAQAVARVQVNVAQNDRVTELTDDYTVNNQASATTAVGETTSNPDTSSDTYFIGSGDLAASAGKSFSPSAVTSGEDTTLTLTGTNTSSETVNRMIFLDNATDIFSDGVSVTGWGNVTWPTGATEADITFEWQPSTGGSYTVGPFTTDVVGTLPAIPEPTNPGDVLVGFGVGFTGDMPAGASTSIGVTLSTPADGGDHLDADSATPGVQWPNEVQLTTQITDPDNPLNGSQGVATGDAVLTTYSPQLQVDAAKNITPSRILGVAGTGVVVQLPTTVADYPDTPSDLEGASTVGARTIVVQDPSGTPTGTDDWWSAFDASAITQTAVPADATLRVDYYDLNAHEWRTLLSDIAGPAIVNHTIDDSIRDVIGGLRFTFVSDEGTTFDPGTTVQPNYTATLRETLTQERSFTNAYAASASNGDLSDDDGDTGEVGVEPPAGDGTGNLIDKEFVSDSGMATVKARSGDQVTAQLNWSTGGYQYLDQMVISDTADPEDTAVASSVFDAFDLVSVQRITAAMDPLLTYDQVTRVELWNGTDWVRATNDPCPDACDGTFPGVTLTSDEQDTTLGVRLAVVESPTRADRIGTDPTAPQVGTGVASSMGNDRALRLVFEVRDTRRSDSAPALGTLLPTPTGTTYNVAGEPGMVDNTARATGYDGDSQVATDTADDTVTILDVPLNVGIDKSWSGGPLSVPPDGVSAQDYPSGRVTISATNRSAAKVDSLTISDPVQASNPNACAASTSQNTFDVFDLTGIVSISTPGGADATRTRITLDGADPAVYSGANAISQVLALDADDLAGVTGVTVEFGGRIDASAKAVLVFDTRLRETLRSDGTDVTAGQTICNVAEAQVADAGGNTSEATPTAQDDASITLQAVGIGLDVTKTITPEQVTEPQSGPVAVVLTGQPTCEMADGTCVGYSRASEMTLTDDDPRFWNQYDLTGLDAITLAAPVDQVRVDALVGGTFSLDVDGNPTLTGGTWVEGAWSDGSAPTLPDEVQPADVQGLRYVFSRADGGIWENPQYPVETVGFQATRRATLNVGTDGGSDSPVQSDLLGNEPAPGETSPGVATDTVDGFVEGADLVPDGDGGFVPVSATDTATDDVTYHHALNAVEVTKLVNGVSTTPQVAPASTITYTLTMTNTGDVPIVDPVMVDDMPTDGSGNPVLQFDPDTEPESYYSYALSGQAPDPASGTAMPTDASQVTSEAILADDGTITQLRFGFPAGTVLEVGQTYTVTVAVTTRPGLVEGSYTNTVGVTGERAWDSCNGEIRNPATAEACTAQADFRVTSAVALRSQKFVRADLSSGPDLGVFATKQGVECAPEDSGAAEGFYANPCVPRTAPGQDEQWRMVFTNTGNQAQTQMVAYDLLPYPGDTGAINPGSRGSQWQPVLAGLPVLVDAPQGATLKVEYLTQDVMTRVPACDVGSGTSLLTCPEDEWQELTGTETRDVRAGIRALRFSVTFPETGAWAGGGQFSIDLTTTTPAYAADADVDQIAYNSVAAIGETAAGASTLPAEGLRVGVALASGPVEVVKEVTGDRSDVAPESFDLTLECTSLGEDVPLGDAANLTVTAGVPATVDGIPYGSECTVTEPGGSGATEFTATTVTVGDATGSPARIVATNRYDATSLRLLKTVDTSAVDASGEPIGFGLFSAEAVCTFAGRPVYADGYEPNAQGAMSVDLAAGESADLTGLPVGAVCTVTETDTAGASSTSISVSQGDGEPVVTDGASAGVILVAGEDQPASTAEITNVFATGTLALSKVVDGDGAAFGVGPFTVDVRCTLPDGDGTRTVWDGEVTLGGTQPWTAEITDIPAGANCEADETGTGGATSVAIDPGTVQIVADQTVTATITNTYAVGSLEVTKQVTGAGAGLYGSGPFEVSLTCTLADAPIEVPGGATRAFSVDDPARYDGLPVGAQCVLDETDDGGATTSVVEVDGEQTDEVGIVADGPVRASVTNTFDLGALQITKTFAGFSNGRTDDGFDFALACTLSDGTAVTVPGGAGRTVSADGGWTTSYADLPAGATCTLTETRTGDADHVAMSADGHKVDVTGASAAVVVPAGTVGIEVENSWGVPLPFLGGLPRTGSSQQAVLALGAALVALAGGVWLVAGVRRRRETAGQARG</sequence>
<evidence type="ECO:0000256" key="2">
    <source>
        <dbReference type="ARBA" id="ARBA00022525"/>
    </source>
</evidence>
<evidence type="ECO:0000256" key="3">
    <source>
        <dbReference type="ARBA" id="ARBA00022729"/>
    </source>
</evidence>
<organism evidence="10 11">
    <name type="scientific">Brooklawnia cerclae</name>
    <dbReference type="NCBI Taxonomy" id="349934"/>
    <lineage>
        <taxon>Bacteria</taxon>
        <taxon>Bacillati</taxon>
        <taxon>Actinomycetota</taxon>
        <taxon>Actinomycetes</taxon>
        <taxon>Propionibacteriales</taxon>
        <taxon>Propionibacteriaceae</taxon>
        <taxon>Brooklawnia</taxon>
    </lineage>
</organism>
<dbReference type="NCBIfam" id="TIGR01451">
    <property type="entry name" value="B_ant_repeat"/>
    <property type="match status" value="1"/>
</dbReference>
<keyword evidence="6" id="KW-1133">Transmembrane helix</keyword>
<feature type="region of interest" description="Disordered" evidence="5">
    <location>
        <begin position="1320"/>
        <end position="1348"/>
    </location>
</feature>
<dbReference type="InterPro" id="IPR046022">
    <property type="entry name" value="DUF5979"/>
</dbReference>
<keyword evidence="2" id="KW-0964">Secreted</keyword>
<keyword evidence="6" id="KW-0472">Membrane</keyword>
<dbReference type="NCBIfam" id="TIGR01167">
    <property type="entry name" value="LPXTG_anchor"/>
    <property type="match status" value="1"/>
</dbReference>
<feature type="region of interest" description="Disordered" evidence="5">
    <location>
        <begin position="317"/>
        <end position="336"/>
    </location>
</feature>
<feature type="signal peptide" evidence="7">
    <location>
        <begin position="1"/>
        <end position="30"/>
    </location>
</feature>
<proteinExistence type="predicted"/>
<accession>A0ABX0SDE8</accession>
<comment type="caution">
    <text evidence="10">The sequence shown here is derived from an EMBL/GenBank/DDBJ whole genome shotgun (WGS) entry which is preliminary data.</text>
</comment>
<evidence type="ECO:0000256" key="1">
    <source>
        <dbReference type="ARBA" id="ARBA00022512"/>
    </source>
</evidence>
<feature type="domain" description="DUF5979" evidence="9">
    <location>
        <begin position="2137"/>
        <end position="2238"/>
    </location>
</feature>
<evidence type="ECO:0000256" key="7">
    <source>
        <dbReference type="SAM" id="SignalP"/>
    </source>
</evidence>
<feature type="domain" description="DUF5979" evidence="9">
    <location>
        <begin position="1909"/>
        <end position="2030"/>
    </location>
</feature>